<dbReference type="EMBL" id="DROD01000003">
    <property type="protein sequence ID" value="HHJ51554.1"/>
    <property type="molecule type" value="Genomic_DNA"/>
</dbReference>
<dbReference type="GO" id="GO:0005524">
    <property type="term" value="F:ATP binding"/>
    <property type="evidence" value="ECO:0007669"/>
    <property type="project" value="InterPro"/>
</dbReference>
<dbReference type="GO" id="GO:0004829">
    <property type="term" value="F:threonine-tRNA ligase activity"/>
    <property type="evidence" value="ECO:0007669"/>
    <property type="project" value="InterPro"/>
</dbReference>
<dbReference type="GO" id="GO:0008270">
    <property type="term" value="F:zinc ion binding"/>
    <property type="evidence" value="ECO:0007669"/>
    <property type="project" value="InterPro"/>
</dbReference>
<gene>
    <name evidence="2" type="ORF">ENJ89_00040</name>
</gene>
<dbReference type="InterPro" id="IPR015011">
    <property type="entry name" value="Threonyl-tRNA_syn_edit_dom_arc"/>
</dbReference>
<dbReference type="GO" id="GO:0005737">
    <property type="term" value="C:cytoplasm"/>
    <property type="evidence" value="ECO:0007669"/>
    <property type="project" value="InterPro"/>
</dbReference>
<evidence type="ECO:0000259" key="1">
    <source>
        <dbReference type="Pfam" id="PF08915"/>
    </source>
</evidence>
<proteinExistence type="predicted"/>
<reference evidence="2" key="1">
    <citation type="journal article" date="2020" name="mSystems">
        <title>Genome- and Community-Level Interaction Insights into Carbon Utilization and Element Cycling Functions of Hydrothermarchaeota in Hydrothermal Sediment.</title>
        <authorList>
            <person name="Zhou Z."/>
            <person name="Liu Y."/>
            <person name="Xu W."/>
            <person name="Pan J."/>
            <person name="Luo Z.H."/>
            <person name="Li M."/>
        </authorList>
    </citation>
    <scope>NUCLEOTIDE SEQUENCE [LARGE SCALE GENOMIC DNA]</scope>
    <source>
        <strain evidence="2">HyVt-527</strain>
    </source>
</reference>
<protein>
    <recommendedName>
        <fullName evidence="1">Threonyl-tRNA synthetase editing domain-containing protein</fullName>
    </recommendedName>
</protein>
<organism evidence="2">
    <name type="scientific">Caldithrix abyssi</name>
    <dbReference type="NCBI Taxonomy" id="187145"/>
    <lineage>
        <taxon>Bacteria</taxon>
        <taxon>Pseudomonadati</taxon>
        <taxon>Calditrichota</taxon>
        <taxon>Calditrichia</taxon>
        <taxon>Calditrichales</taxon>
        <taxon>Calditrichaceae</taxon>
        <taxon>Caldithrix</taxon>
    </lineage>
</organism>
<sequence>MRVIFWYMERFKFNPAVKNLEQAETVTEPGEVQNAVVAFVHAEEQDVEKAAKAETKLIKNLKWLAGKWQCKTLVLHSFAHLSESKSEPQFLKDLFDRAQQRLEGSGFEVIQTPYGYFLDIEIVAPGRSLARVYKEF</sequence>
<dbReference type="Pfam" id="PF08915">
    <property type="entry name" value="tRNA-Thr_ED"/>
    <property type="match status" value="1"/>
</dbReference>
<dbReference type="AlphaFoldDB" id="A0A7V5UDV9"/>
<accession>A0A7V5UDV9</accession>
<evidence type="ECO:0000313" key="2">
    <source>
        <dbReference type="EMBL" id="HHJ51554.1"/>
    </source>
</evidence>
<feature type="domain" description="Threonyl-tRNA synthetase editing" evidence="1">
    <location>
        <begin position="1"/>
        <end position="135"/>
    </location>
</feature>
<dbReference type="Gene3D" id="3.50.80.10">
    <property type="entry name" value="D-tyrosyl-tRNA(Tyr) deacylase"/>
    <property type="match status" value="1"/>
</dbReference>
<name>A0A7V5UDV9_CALAY</name>
<dbReference type="InterPro" id="IPR023509">
    <property type="entry name" value="DTD-like_sf"/>
</dbReference>
<dbReference type="Proteomes" id="UP000886124">
    <property type="component" value="Unassembled WGS sequence"/>
</dbReference>
<comment type="caution">
    <text evidence="2">The sequence shown here is derived from an EMBL/GenBank/DDBJ whole genome shotgun (WGS) entry which is preliminary data.</text>
</comment>